<dbReference type="Gene3D" id="3.30.160.60">
    <property type="entry name" value="Classic Zinc Finger"/>
    <property type="match status" value="1"/>
</dbReference>
<accession>A0ABT1ULE0</accession>
<feature type="site" description="Important for catalytic activity" evidence="7">
    <location>
        <position position="215"/>
    </location>
</feature>
<dbReference type="InterPro" id="IPR003770">
    <property type="entry name" value="MLTG-like"/>
</dbReference>
<keyword evidence="3 7" id="KW-1133">Transmembrane helix</keyword>
<dbReference type="PANTHER" id="PTHR30518">
    <property type="entry name" value="ENDOLYTIC MUREIN TRANSGLYCOSYLASE"/>
    <property type="match status" value="1"/>
</dbReference>
<proteinExistence type="inferred from homology"/>
<evidence type="ECO:0000313" key="9">
    <source>
        <dbReference type="Proteomes" id="UP001524569"/>
    </source>
</evidence>
<dbReference type="EMBL" id="JANIBM010000034">
    <property type="protein sequence ID" value="MCQ8183053.1"/>
    <property type="molecule type" value="Genomic_DNA"/>
</dbReference>
<name>A0ABT1ULE0_9GAMM</name>
<dbReference type="CDD" id="cd08010">
    <property type="entry name" value="MltG_like"/>
    <property type="match status" value="1"/>
</dbReference>
<comment type="function">
    <text evidence="7">Functions as a peptidoglycan terminase that cleaves nascent peptidoglycan strands endolytically to terminate their elongation.</text>
</comment>
<comment type="catalytic activity">
    <reaction evidence="7">
        <text>a peptidoglycan chain = a peptidoglycan chain with N-acetyl-1,6-anhydromuramyl-[peptide] at the reducing end + a peptidoglycan chain with N-acetylglucosamine at the non-reducing end.</text>
        <dbReference type="EC" id="4.2.2.29"/>
    </reaction>
</comment>
<dbReference type="HAMAP" id="MF_02065">
    <property type="entry name" value="MltG"/>
    <property type="match status" value="1"/>
</dbReference>
<evidence type="ECO:0000256" key="5">
    <source>
        <dbReference type="ARBA" id="ARBA00023239"/>
    </source>
</evidence>
<dbReference type="PANTHER" id="PTHR30518:SF2">
    <property type="entry name" value="ENDOLYTIC MUREIN TRANSGLYCOSYLASE"/>
    <property type="match status" value="1"/>
</dbReference>
<keyword evidence="1 7" id="KW-1003">Cell membrane</keyword>
<dbReference type="Gene3D" id="3.30.1490.480">
    <property type="entry name" value="Endolytic murein transglycosylase"/>
    <property type="match status" value="1"/>
</dbReference>
<dbReference type="Pfam" id="PF02618">
    <property type="entry name" value="YceG"/>
    <property type="match status" value="1"/>
</dbReference>
<dbReference type="Proteomes" id="UP001524569">
    <property type="component" value="Unassembled WGS sequence"/>
</dbReference>
<dbReference type="EC" id="4.2.2.29" evidence="7"/>
<sequence>MFRSIVAFTLLMVLGLVSIWAGMHYHIIEKKPIVIGETVIEIKKGDTLESVIKTLRNQRVMVNRFWFKLFAYRKQLDRTLKVGEYVLAKGATAADVLQQLTEGRTRQYSITFPEGWTFKQMFQAIKDNPNLQHTLSDNELKDLMAKVGSDKNHPEGLFFPDTYFFEKNTSDVDLLKRAHDRMQAVLREEWRKRDRDVPLDDPYQALILASIVEKETGAGEERRQIAGVFARRLKKGMLLQTDPTVIYGMGDDYHGDIRHKDLREPTPYNTYVIEGLPPTPIAMPGKQSIAAALHPDDGDALFFVARGNGRHAFSATLAEHEKYVDRYQR</sequence>
<evidence type="ECO:0000256" key="1">
    <source>
        <dbReference type="ARBA" id="ARBA00022475"/>
    </source>
</evidence>
<evidence type="ECO:0000256" key="3">
    <source>
        <dbReference type="ARBA" id="ARBA00022989"/>
    </source>
</evidence>
<comment type="similarity">
    <text evidence="7">Belongs to the transglycosylase MltG family.</text>
</comment>
<keyword evidence="7" id="KW-0997">Cell inner membrane</keyword>
<protein>
    <recommendedName>
        <fullName evidence="7">Endolytic murein transglycosylase</fullName>
        <ecNumber evidence="7">4.2.2.29</ecNumber>
    </recommendedName>
    <alternativeName>
        <fullName evidence="7">Peptidoglycan lytic transglycosylase</fullName>
    </alternativeName>
    <alternativeName>
        <fullName evidence="7">Peptidoglycan polymerization terminase</fullName>
    </alternativeName>
</protein>
<keyword evidence="6 7" id="KW-0961">Cell wall biogenesis/degradation</keyword>
<evidence type="ECO:0000313" key="8">
    <source>
        <dbReference type="EMBL" id="MCQ8183053.1"/>
    </source>
</evidence>
<evidence type="ECO:0000256" key="2">
    <source>
        <dbReference type="ARBA" id="ARBA00022692"/>
    </source>
</evidence>
<keyword evidence="9" id="KW-1185">Reference proteome</keyword>
<dbReference type="NCBIfam" id="TIGR00247">
    <property type="entry name" value="endolytic transglycosylase MltG"/>
    <property type="match status" value="1"/>
</dbReference>
<keyword evidence="5 7" id="KW-0456">Lyase</keyword>
<comment type="caution">
    <text evidence="8">The sequence shown here is derived from an EMBL/GenBank/DDBJ whole genome shotgun (WGS) entry which is preliminary data.</text>
</comment>
<gene>
    <name evidence="7 8" type="primary">mltG</name>
    <name evidence="8" type="ORF">NP603_18200</name>
</gene>
<keyword evidence="4 7" id="KW-0472">Membrane</keyword>
<dbReference type="RefSeq" id="WP_256612278.1">
    <property type="nucleotide sequence ID" value="NZ_JANIBM010000034.1"/>
</dbReference>
<reference evidence="8 9" key="1">
    <citation type="submission" date="2022-07" db="EMBL/GenBank/DDBJ databases">
        <title>Methylomonas rivi sp. nov., Methylomonas rosea sp. nov., Methylomonas aureus sp. nov. and Methylomonas subterranea sp. nov., four novel methanotrophs isolated from a freshwater creek and the deep terrestrial subsurface.</title>
        <authorList>
            <person name="Abin C."/>
            <person name="Sankaranarayanan K."/>
            <person name="Garner C."/>
            <person name="Sindelar R."/>
            <person name="Kotary K."/>
            <person name="Garner R."/>
            <person name="Barclay S."/>
            <person name="Lawson P."/>
            <person name="Krumholz L."/>
        </authorList>
    </citation>
    <scope>NUCLEOTIDE SEQUENCE [LARGE SCALE GENOMIC DNA]</scope>
    <source>
        <strain evidence="8 9">SURF-1</strain>
    </source>
</reference>
<evidence type="ECO:0000256" key="6">
    <source>
        <dbReference type="ARBA" id="ARBA00023316"/>
    </source>
</evidence>
<evidence type="ECO:0000256" key="4">
    <source>
        <dbReference type="ARBA" id="ARBA00023136"/>
    </source>
</evidence>
<organism evidence="8 9">
    <name type="scientific">Methylomonas aurea</name>
    <dbReference type="NCBI Taxonomy" id="2952224"/>
    <lineage>
        <taxon>Bacteria</taxon>
        <taxon>Pseudomonadati</taxon>
        <taxon>Pseudomonadota</taxon>
        <taxon>Gammaproteobacteria</taxon>
        <taxon>Methylococcales</taxon>
        <taxon>Methylococcaceae</taxon>
        <taxon>Methylomonas</taxon>
    </lineage>
</organism>
<keyword evidence="2 7" id="KW-0812">Transmembrane</keyword>
<evidence type="ECO:0000256" key="7">
    <source>
        <dbReference type="HAMAP-Rule" id="MF_02065"/>
    </source>
</evidence>